<organism evidence="1 2">
    <name type="scientific">Acrocarpospora pleiomorpha</name>
    <dbReference type="NCBI Taxonomy" id="90975"/>
    <lineage>
        <taxon>Bacteria</taxon>
        <taxon>Bacillati</taxon>
        <taxon>Actinomycetota</taxon>
        <taxon>Actinomycetes</taxon>
        <taxon>Streptosporangiales</taxon>
        <taxon>Streptosporangiaceae</taxon>
        <taxon>Acrocarpospora</taxon>
    </lineage>
</organism>
<gene>
    <name evidence="1" type="ORF">Aple_067880</name>
</gene>
<sequence length="161" mass="18409">MAQREFPVLSPRAGQRRVIYAVVEGENTERDYLEYLVDRFAGDPRTFEIKIVWERNGLKPHDVVNRAIAELDELDDPRREQVWAFFDRDEHSRLEESYGRAESAGVRTAFSNPCFELWLLLHFVSGVSGGQTSKTSRISCARLTKRSATSARALQHLTSGH</sequence>
<dbReference type="EMBL" id="BLAF01000046">
    <property type="protein sequence ID" value="GES23889.1"/>
    <property type="molecule type" value="Genomic_DNA"/>
</dbReference>
<dbReference type="AlphaFoldDB" id="A0A5M3XV28"/>
<proteinExistence type="predicted"/>
<keyword evidence="2" id="KW-1185">Reference proteome</keyword>
<accession>A0A5M3XV28</accession>
<evidence type="ECO:0000313" key="2">
    <source>
        <dbReference type="Proteomes" id="UP000377595"/>
    </source>
</evidence>
<reference evidence="1 2" key="1">
    <citation type="submission" date="2019-10" db="EMBL/GenBank/DDBJ databases">
        <title>Whole genome shotgun sequence of Acrocarpospora pleiomorpha NBRC 16267.</title>
        <authorList>
            <person name="Ichikawa N."/>
            <person name="Kimura A."/>
            <person name="Kitahashi Y."/>
            <person name="Komaki H."/>
            <person name="Oguchi A."/>
        </authorList>
    </citation>
    <scope>NUCLEOTIDE SEQUENCE [LARGE SCALE GENOMIC DNA]</scope>
    <source>
        <strain evidence="1 2">NBRC 16267</strain>
    </source>
</reference>
<name>A0A5M3XV28_9ACTN</name>
<dbReference type="Pfam" id="PF13707">
    <property type="entry name" value="RloB"/>
    <property type="match status" value="1"/>
</dbReference>
<comment type="caution">
    <text evidence="1">The sequence shown here is derived from an EMBL/GenBank/DDBJ whole genome shotgun (WGS) entry which is preliminary data.</text>
</comment>
<evidence type="ECO:0000313" key="1">
    <source>
        <dbReference type="EMBL" id="GES23889.1"/>
    </source>
</evidence>
<dbReference type="RefSeq" id="WP_155348756.1">
    <property type="nucleotide sequence ID" value="NZ_BAAAHM010000016.1"/>
</dbReference>
<evidence type="ECO:0008006" key="3">
    <source>
        <dbReference type="Google" id="ProtNLM"/>
    </source>
</evidence>
<dbReference type="InterPro" id="IPR025591">
    <property type="entry name" value="RloB"/>
</dbReference>
<protein>
    <recommendedName>
        <fullName evidence="3">RloB domain-containing protein</fullName>
    </recommendedName>
</protein>
<dbReference type="Proteomes" id="UP000377595">
    <property type="component" value="Unassembled WGS sequence"/>
</dbReference>
<dbReference type="OrthoDB" id="9796523at2"/>